<keyword evidence="15" id="KW-1185">Reference proteome</keyword>
<evidence type="ECO:0000256" key="10">
    <source>
        <dbReference type="PIRSR" id="PIRSR006246-1"/>
    </source>
</evidence>
<dbReference type="EC" id="4.1.1.11" evidence="9"/>
<dbReference type="GO" id="GO:0006523">
    <property type="term" value="P:alanine biosynthetic process"/>
    <property type="evidence" value="ECO:0007669"/>
    <property type="project" value="InterPro"/>
</dbReference>
<feature type="binding site" evidence="9 11">
    <location>
        <begin position="73"/>
        <end position="75"/>
    </location>
    <ligand>
        <name>substrate</name>
    </ligand>
</feature>
<dbReference type="Proteomes" id="UP000025171">
    <property type="component" value="Unassembled WGS sequence"/>
</dbReference>
<comment type="pathway">
    <text evidence="9">Cofactor biosynthesis; (R)-pantothenate biosynthesis; beta-alanine from L-aspartate: step 1/1.</text>
</comment>
<evidence type="ECO:0000256" key="11">
    <source>
        <dbReference type="PIRSR" id="PIRSR006246-2"/>
    </source>
</evidence>
<organism evidence="14 15">
    <name type="scientific">Hyphomonas johnsonii MHS-2</name>
    <dbReference type="NCBI Taxonomy" id="1280950"/>
    <lineage>
        <taxon>Bacteria</taxon>
        <taxon>Pseudomonadati</taxon>
        <taxon>Pseudomonadota</taxon>
        <taxon>Alphaproteobacteria</taxon>
        <taxon>Hyphomonadales</taxon>
        <taxon>Hyphomonadaceae</taxon>
        <taxon>Hyphomonas</taxon>
    </lineage>
</organism>
<feature type="modified residue" description="Pyruvic acid (Ser)" evidence="9 12">
    <location>
        <position position="25"/>
    </location>
</feature>
<dbReference type="NCBIfam" id="TIGR00223">
    <property type="entry name" value="panD"/>
    <property type="match status" value="1"/>
</dbReference>
<protein>
    <recommendedName>
        <fullName evidence="9">Aspartate 1-decarboxylase</fullName>
        <ecNumber evidence="9">4.1.1.11</ecNumber>
    </recommendedName>
    <alternativeName>
        <fullName evidence="9">Aspartate alpha-decarboxylase</fullName>
    </alternativeName>
    <component>
        <recommendedName>
            <fullName evidence="9">Aspartate 1-decarboxylase beta chain</fullName>
        </recommendedName>
    </component>
    <component>
        <recommendedName>
            <fullName evidence="9">Aspartate 1-decarboxylase alpha chain</fullName>
        </recommendedName>
    </component>
</protein>
<evidence type="ECO:0000256" key="7">
    <source>
        <dbReference type="ARBA" id="ARBA00023270"/>
    </source>
</evidence>
<keyword evidence="5 9" id="KW-0865">Zymogen</keyword>
<proteinExistence type="inferred from homology"/>
<keyword evidence="7 9" id="KW-0704">Schiff base</keyword>
<evidence type="ECO:0000256" key="8">
    <source>
        <dbReference type="ARBA" id="ARBA00023317"/>
    </source>
</evidence>
<keyword evidence="1 9" id="KW-0963">Cytoplasm</keyword>
<feature type="active site" description="Schiff-base intermediate with substrate; via pyruvic acid" evidence="9 10">
    <location>
        <position position="25"/>
    </location>
</feature>
<dbReference type="HAMAP" id="MF_00446">
    <property type="entry name" value="PanD"/>
    <property type="match status" value="1"/>
</dbReference>
<evidence type="ECO:0000313" key="15">
    <source>
        <dbReference type="Proteomes" id="UP000025171"/>
    </source>
</evidence>
<comment type="subcellular location">
    <subcellularLocation>
        <location evidence="9">Cytoplasm</location>
    </subcellularLocation>
</comment>
<comment type="subunit">
    <text evidence="9">Heterooctamer of four alpha and four beta subunits.</text>
</comment>
<evidence type="ECO:0000256" key="2">
    <source>
        <dbReference type="ARBA" id="ARBA00022655"/>
    </source>
</evidence>
<dbReference type="GO" id="GO:0005829">
    <property type="term" value="C:cytosol"/>
    <property type="evidence" value="ECO:0007669"/>
    <property type="project" value="TreeGrafter"/>
</dbReference>
<dbReference type="RefSeq" id="WP_035618902.1">
    <property type="nucleotide sequence ID" value="NZ_ARYK01000010.1"/>
</dbReference>
<evidence type="ECO:0000313" key="14">
    <source>
        <dbReference type="EMBL" id="KCZ88344.1"/>
    </source>
</evidence>
<feature type="binding site" evidence="9 11">
    <location>
        <position position="57"/>
    </location>
    <ligand>
        <name>substrate</name>
    </ligand>
</feature>
<evidence type="ECO:0000256" key="6">
    <source>
        <dbReference type="ARBA" id="ARBA00023239"/>
    </source>
</evidence>
<keyword evidence="3 9" id="KW-0210">Decarboxylase</keyword>
<dbReference type="PANTHER" id="PTHR21012:SF0">
    <property type="entry name" value="ASPARTATE 1-DECARBOXYLASE"/>
    <property type="match status" value="1"/>
</dbReference>
<evidence type="ECO:0000256" key="1">
    <source>
        <dbReference type="ARBA" id="ARBA00022490"/>
    </source>
</evidence>
<evidence type="ECO:0000256" key="5">
    <source>
        <dbReference type="ARBA" id="ARBA00023145"/>
    </source>
</evidence>
<keyword evidence="2 9" id="KW-0566">Pantothenate biosynthesis</keyword>
<keyword evidence="6 9" id="KW-0456">Lyase</keyword>
<dbReference type="InterPro" id="IPR009010">
    <property type="entry name" value="Asp_de-COase-like_dom_sf"/>
</dbReference>
<feature type="active site" description="Proton donor" evidence="9 10">
    <location>
        <position position="58"/>
    </location>
</feature>
<dbReference type="AlphaFoldDB" id="A0A059FCJ5"/>
<dbReference type="GO" id="GO:0004068">
    <property type="term" value="F:aspartate 1-decarboxylase activity"/>
    <property type="evidence" value="ECO:0007669"/>
    <property type="project" value="UniProtKB-UniRule"/>
</dbReference>
<comment type="caution">
    <text evidence="14">The sequence shown here is derived from an EMBL/GenBank/DDBJ whole genome shotgun (WGS) entry which is preliminary data.</text>
</comment>
<sequence length="118" mass="12685">MLLNMLKSKLHSATVTQCDLHYEGSVSIDQDLLDASGILPHERVDIWNVTNGARIQTYALEAPRGSRTIGVNGAAARHFAVGDKVIIAAFASVEAEQARQHAPTVVLLDDANDIKLPA</sequence>
<dbReference type="EMBL" id="ARYK01000010">
    <property type="protein sequence ID" value="KCZ88344.1"/>
    <property type="molecule type" value="Genomic_DNA"/>
</dbReference>
<evidence type="ECO:0000256" key="12">
    <source>
        <dbReference type="PIRSR" id="PIRSR006246-3"/>
    </source>
</evidence>
<accession>A0A059FCJ5</accession>
<evidence type="ECO:0000256" key="9">
    <source>
        <dbReference type="HAMAP-Rule" id="MF_00446"/>
    </source>
</evidence>
<comment type="PTM">
    <text evidence="9 12">Is synthesized initially as an inactive proenzyme, which is activated by self-cleavage at a specific serine bond to produce a beta-subunit with a hydroxyl group at its C-terminus and an alpha-subunit with a pyruvoyl group at its N-terminus.</text>
</comment>
<comment type="similarity">
    <text evidence="9">Belongs to the PanD family.</text>
</comment>
<feature type="chain" id="PRO_5011837005" description="Aspartate 1-decarboxylase beta chain" evidence="9 13">
    <location>
        <begin position="1"/>
        <end position="24"/>
    </location>
</feature>
<dbReference type="SUPFAM" id="SSF50692">
    <property type="entry name" value="ADC-like"/>
    <property type="match status" value="1"/>
</dbReference>
<dbReference type="STRING" id="1280950.HJO_15818"/>
<evidence type="ECO:0000256" key="13">
    <source>
        <dbReference type="PIRSR" id="PIRSR006246-5"/>
    </source>
</evidence>
<dbReference type="eggNOG" id="COG0853">
    <property type="taxonomic scope" value="Bacteria"/>
</dbReference>
<reference evidence="14 15" key="1">
    <citation type="journal article" date="2014" name="Antonie Van Leeuwenhoek">
        <title>Hyphomonas beringensis sp. nov. and Hyphomonas chukchiensis sp. nov., isolated from surface seawater of the Bering Sea and Chukchi Sea.</title>
        <authorList>
            <person name="Li C."/>
            <person name="Lai Q."/>
            <person name="Li G."/>
            <person name="Dong C."/>
            <person name="Wang J."/>
            <person name="Liao Y."/>
            <person name="Shao Z."/>
        </authorList>
    </citation>
    <scope>NUCLEOTIDE SEQUENCE [LARGE SCALE GENOMIC DNA]</scope>
    <source>
        <strain evidence="14 15">MHS-2</strain>
    </source>
</reference>
<feature type="chain" id="PRO_5011837007" description="Aspartate 1-decarboxylase alpha chain" evidence="9 13">
    <location>
        <begin position="25"/>
        <end position="118"/>
    </location>
</feature>
<dbReference type="InterPro" id="IPR003190">
    <property type="entry name" value="Asp_decarbox"/>
</dbReference>
<dbReference type="GO" id="GO:0015940">
    <property type="term" value="P:pantothenate biosynthetic process"/>
    <property type="evidence" value="ECO:0007669"/>
    <property type="project" value="UniProtKB-UniRule"/>
</dbReference>
<comment type="catalytic activity">
    <reaction evidence="9">
        <text>L-aspartate + H(+) = beta-alanine + CO2</text>
        <dbReference type="Rhea" id="RHEA:19497"/>
        <dbReference type="ChEBI" id="CHEBI:15378"/>
        <dbReference type="ChEBI" id="CHEBI:16526"/>
        <dbReference type="ChEBI" id="CHEBI:29991"/>
        <dbReference type="ChEBI" id="CHEBI:57966"/>
        <dbReference type="EC" id="4.1.1.11"/>
    </reaction>
</comment>
<evidence type="ECO:0000256" key="4">
    <source>
        <dbReference type="ARBA" id="ARBA00022813"/>
    </source>
</evidence>
<dbReference type="OrthoDB" id="9803983at2"/>
<dbReference type="Gene3D" id="2.40.40.20">
    <property type="match status" value="1"/>
</dbReference>
<keyword evidence="8 9" id="KW-0670">Pyruvate</keyword>
<dbReference type="CDD" id="cd06919">
    <property type="entry name" value="Asp_decarbox"/>
    <property type="match status" value="1"/>
</dbReference>
<comment type="function">
    <text evidence="9">Catalyzes the pyruvoyl-dependent decarboxylation of aspartate to produce beta-alanine.</text>
</comment>
<dbReference type="PATRIC" id="fig|1280950.3.peg.3178"/>
<comment type="cofactor">
    <cofactor evidence="9 10">
        <name>pyruvate</name>
        <dbReference type="ChEBI" id="CHEBI:15361"/>
    </cofactor>
    <text evidence="9 10">Binds 1 pyruvoyl group covalently per subunit.</text>
</comment>
<evidence type="ECO:0000256" key="3">
    <source>
        <dbReference type="ARBA" id="ARBA00022793"/>
    </source>
</evidence>
<keyword evidence="4 9" id="KW-0068">Autocatalytic cleavage</keyword>
<name>A0A059FCJ5_9PROT</name>
<gene>
    <name evidence="9" type="primary">panD</name>
    <name evidence="14" type="ORF">HJO_15818</name>
</gene>
<dbReference type="PANTHER" id="PTHR21012">
    <property type="entry name" value="ASPARTATE 1-DECARBOXYLASE"/>
    <property type="match status" value="1"/>
</dbReference>
<dbReference type="UniPathway" id="UPA00028">
    <property type="reaction ID" value="UER00002"/>
</dbReference>
<dbReference type="Pfam" id="PF02261">
    <property type="entry name" value="Asp_decarbox"/>
    <property type="match status" value="1"/>
</dbReference>
<dbReference type="PIRSF" id="PIRSF006246">
    <property type="entry name" value="Asp_decarbox"/>
    <property type="match status" value="1"/>
</dbReference>